<organism evidence="3">
    <name type="scientific">Aceria tosichella</name>
    <name type="common">wheat curl mite</name>
    <dbReference type="NCBI Taxonomy" id="561515"/>
    <lineage>
        <taxon>Eukaryota</taxon>
        <taxon>Metazoa</taxon>
        <taxon>Ecdysozoa</taxon>
        <taxon>Arthropoda</taxon>
        <taxon>Chelicerata</taxon>
        <taxon>Arachnida</taxon>
        <taxon>Acari</taxon>
        <taxon>Acariformes</taxon>
        <taxon>Trombidiformes</taxon>
        <taxon>Prostigmata</taxon>
        <taxon>Eupodina</taxon>
        <taxon>Eriophyoidea</taxon>
        <taxon>Eriophyidae</taxon>
        <taxon>Eriophyinae</taxon>
        <taxon>Aceriini</taxon>
        <taxon>Aceria</taxon>
    </lineage>
</organism>
<dbReference type="SUPFAM" id="SSF52540">
    <property type="entry name" value="P-loop containing nucleoside triphosphate hydrolases"/>
    <property type="match status" value="1"/>
</dbReference>
<evidence type="ECO:0000313" key="3">
    <source>
        <dbReference type="EMBL" id="MDE45286.1"/>
    </source>
</evidence>
<dbReference type="CDD" id="cd00154">
    <property type="entry name" value="Rab"/>
    <property type="match status" value="1"/>
</dbReference>
<evidence type="ECO:0000256" key="1">
    <source>
        <dbReference type="ARBA" id="ARBA00006270"/>
    </source>
</evidence>
<protein>
    <submittedName>
        <fullName evidence="3">Ras-related protein Rab-30</fullName>
    </submittedName>
</protein>
<gene>
    <name evidence="3" type="primary">Rab30_1</name>
    <name evidence="3" type="ORF">g.3885</name>
</gene>
<dbReference type="InterPro" id="IPR027417">
    <property type="entry name" value="P-loop_NTPase"/>
</dbReference>
<dbReference type="Gene3D" id="3.40.50.300">
    <property type="entry name" value="P-loop containing nucleotide triphosphate hydrolases"/>
    <property type="match status" value="1"/>
</dbReference>
<reference evidence="3" key="1">
    <citation type="submission" date="2018-10" db="EMBL/GenBank/DDBJ databases">
        <title>Transcriptome assembly of Aceria tosichella (Wheat curl mite) Type 2.</title>
        <authorList>
            <person name="Scully E.D."/>
            <person name="Geib S.M."/>
            <person name="Palmer N.A."/>
            <person name="Gupta A.K."/>
            <person name="Sarath G."/>
            <person name="Tatineni S."/>
        </authorList>
    </citation>
    <scope>NUCLEOTIDE SEQUENCE</scope>
    <source>
        <strain evidence="3">LincolnNE</strain>
    </source>
</reference>
<accession>A0A6G1S456</accession>
<dbReference type="SMART" id="SM00175">
    <property type="entry name" value="RAB"/>
    <property type="match status" value="1"/>
</dbReference>
<evidence type="ECO:0000256" key="2">
    <source>
        <dbReference type="ARBA" id="ARBA00022741"/>
    </source>
</evidence>
<dbReference type="SMART" id="SM00174">
    <property type="entry name" value="RHO"/>
    <property type="match status" value="1"/>
</dbReference>
<name>A0A6G1S456_9ACAR</name>
<dbReference type="GO" id="GO:0003924">
    <property type="term" value="F:GTPase activity"/>
    <property type="evidence" value="ECO:0007669"/>
    <property type="project" value="InterPro"/>
</dbReference>
<dbReference type="PRINTS" id="PR00449">
    <property type="entry name" value="RASTRNSFRMNG"/>
</dbReference>
<dbReference type="AlphaFoldDB" id="A0A6G1S456"/>
<keyword evidence="2" id="KW-0547">Nucleotide-binding</keyword>
<dbReference type="SMART" id="SM00173">
    <property type="entry name" value="RAS"/>
    <property type="match status" value="1"/>
</dbReference>
<dbReference type="PANTHER" id="PTHR47978">
    <property type="match status" value="1"/>
</dbReference>
<dbReference type="EMBL" id="GGYP01000515">
    <property type="protein sequence ID" value="MDE45286.1"/>
    <property type="molecule type" value="Transcribed_RNA"/>
</dbReference>
<proteinExistence type="inferred from homology"/>
<dbReference type="InterPro" id="IPR001806">
    <property type="entry name" value="Small_GTPase"/>
</dbReference>
<comment type="similarity">
    <text evidence="1">Belongs to the small GTPase superfamily. Rab family.</text>
</comment>
<dbReference type="Pfam" id="PF00071">
    <property type="entry name" value="Ras"/>
    <property type="match status" value="1"/>
</dbReference>
<sequence>MQLKYPEAKVILLGEFGAGKTSIFRRYSLGTFIDTSGMDWSQYREFTLGLDNYSKKFECLTDNNETKTISLRLYDTGGLERIGSIGNSYYKSAEAALLVFAKDNVDSFNCLTNHLLEVLSFGENAKLYLVANKVDINNQEVSDEDVRTFMDQFPIIEDYFQVSCKTNRPSVDEMFCQLAQKIASSSRLSRRLDSIKLTHSPSPGPDEGPTYEHQYEHNATDLYGQSGSCSRCT</sequence>
<dbReference type="GO" id="GO:0005525">
    <property type="term" value="F:GTP binding"/>
    <property type="evidence" value="ECO:0007669"/>
    <property type="project" value="InterPro"/>
</dbReference>
<dbReference type="PROSITE" id="PS51419">
    <property type="entry name" value="RAB"/>
    <property type="match status" value="1"/>
</dbReference>